<dbReference type="PANTHER" id="PTHR45947:SF3">
    <property type="entry name" value="SULFOQUINOVOSYL TRANSFERASE SQD2"/>
    <property type="match status" value="1"/>
</dbReference>
<keyword evidence="7" id="KW-1185">Reference proteome</keyword>
<dbReference type="GO" id="GO:0016758">
    <property type="term" value="F:hexosyltransferase activity"/>
    <property type="evidence" value="ECO:0007669"/>
    <property type="project" value="TreeGrafter"/>
</dbReference>
<evidence type="ECO:0000259" key="4">
    <source>
        <dbReference type="Pfam" id="PF00534"/>
    </source>
</evidence>
<dbReference type="Pfam" id="PF13439">
    <property type="entry name" value="Glyco_transf_4"/>
    <property type="match status" value="1"/>
</dbReference>
<evidence type="ECO:0000256" key="3">
    <source>
        <dbReference type="ARBA" id="ARBA00022679"/>
    </source>
</evidence>
<dbReference type="InterPro" id="IPR028098">
    <property type="entry name" value="Glyco_trans_4-like_N"/>
</dbReference>
<dbReference type="InterPro" id="IPR050194">
    <property type="entry name" value="Glycosyltransferase_grp1"/>
</dbReference>
<dbReference type="EMBL" id="VFOP01000001">
    <property type="protein sequence ID" value="TQL50220.1"/>
    <property type="molecule type" value="Genomic_DNA"/>
</dbReference>
<keyword evidence="3 6" id="KW-0808">Transferase</keyword>
<name>A0A542YQ37_9MICO</name>
<keyword evidence="2" id="KW-0328">Glycosyltransferase</keyword>
<evidence type="ECO:0000259" key="5">
    <source>
        <dbReference type="Pfam" id="PF13439"/>
    </source>
</evidence>
<evidence type="ECO:0000256" key="1">
    <source>
        <dbReference type="ARBA" id="ARBA00021292"/>
    </source>
</evidence>
<proteinExistence type="predicted"/>
<evidence type="ECO:0000256" key="2">
    <source>
        <dbReference type="ARBA" id="ARBA00022676"/>
    </source>
</evidence>
<dbReference type="InterPro" id="IPR001296">
    <property type="entry name" value="Glyco_trans_1"/>
</dbReference>
<reference evidence="6 7" key="1">
    <citation type="submission" date="2019-06" db="EMBL/GenBank/DDBJ databases">
        <title>Sequencing the genomes of 1000 actinobacteria strains.</title>
        <authorList>
            <person name="Klenk H.-P."/>
        </authorList>
    </citation>
    <scope>NUCLEOTIDE SEQUENCE [LARGE SCALE GENOMIC DNA]</scope>
    <source>
        <strain evidence="6 7">DSM 12335</strain>
    </source>
</reference>
<evidence type="ECO:0000313" key="6">
    <source>
        <dbReference type="EMBL" id="TQL50220.1"/>
    </source>
</evidence>
<organism evidence="6 7">
    <name type="scientific">Ornithinicoccus hortensis</name>
    <dbReference type="NCBI Taxonomy" id="82346"/>
    <lineage>
        <taxon>Bacteria</taxon>
        <taxon>Bacillati</taxon>
        <taxon>Actinomycetota</taxon>
        <taxon>Actinomycetes</taxon>
        <taxon>Micrococcales</taxon>
        <taxon>Intrasporangiaceae</taxon>
        <taxon>Ornithinicoccus</taxon>
    </lineage>
</organism>
<feature type="domain" description="Glycosyltransferase subfamily 4-like N-terminal" evidence="5">
    <location>
        <begin position="10"/>
        <end position="161"/>
    </location>
</feature>
<dbReference type="AlphaFoldDB" id="A0A542YQ37"/>
<dbReference type="Proteomes" id="UP000319516">
    <property type="component" value="Unassembled WGS sequence"/>
</dbReference>
<feature type="domain" description="Glycosyl transferase family 1" evidence="4">
    <location>
        <begin position="177"/>
        <end position="326"/>
    </location>
</feature>
<dbReference type="GO" id="GO:1901137">
    <property type="term" value="P:carbohydrate derivative biosynthetic process"/>
    <property type="evidence" value="ECO:0007669"/>
    <property type="project" value="UniProtKB-ARBA"/>
</dbReference>
<sequence length="362" mass="38912">MSDCYLPRLGGIEVQVDDLAHHLREAGHDVRVATATPGPETPGVVRLLPPVRLPVPINPWAGADLRDLMAQAEVVHVHLGIVAPFASMAATRATRMGLPTVVTWHSMFGALTPLLRYAEPWRRWVRGGAVPTAVGRAAADQVERATGSVAPVQVLPNGIEVADWAAPAPPPGGGPVQVACAIRFARRKRPLAVLDMVHRMRDELAGEVDVQVVVAGDGPLLAPMREVVRRQGWADWLHLPGRLPRPELARRYHHSHLYLSPARLESFGIAALEARTAGLPVAGLEGSGIGEFVEDGVSGVLAPDDDALVTRVVELVRDRPLLDRIAGHNRTTPPAQAWPAVVEATVSTYEQARGRRAAAPRD</sequence>
<dbReference type="Gene3D" id="3.40.50.2000">
    <property type="entry name" value="Glycogen Phosphorylase B"/>
    <property type="match status" value="2"/>
</dbReference>
<protein>
    <recommendedName>
        <fullName evidence="1">D-inositol 3-phosphate glycosyltransferase</fullName>
    </recommendedName>
</protein>
<evidence type="ECO:0000313" key="7">
    <source>
        <dbReference type="Proteomes" id="UP000319516"/>
    </source>
</evidence>
<dbReference type="SUPFAM" id="SSF53756">
    <property type="entry name" value="UDP-Glycosyltransferase/glycogen phosphorylase"/>
    <property type="match status" value="1"/>
</dbReference>
<gene>
    <name evidence="6" type="ORF">FB467_1324</name>
</gene>
<accession>A0A542YQ37</accession>
<dbReference type="PANTHER" id="PTHR45947">
    <property type="entry name" value="SULFOQUINOVOSYL TRANSFERASE SQD2"/>
    <property type="match status" value="1"/>
</dbReference>
<comment type="caution">
    <text evidence="6">The sequence shown here is derived from an EMBL/GenBank/DDBJ whole genome shotgun (WGS) entry which is preliminary data.</text>
</comment>
<dbReference type="Pfam" id="PF00534">
    <property type="entry name" value="Glycos_transf_1"/>
    <property type="match status" value="1"/>
</dbReference>